<keyword evidence="1" id="KW-0812">Transmembrane</keyword>
<evidence type="ECO:0000256" key="1">
    <source>
        <dbReference type="SAM" id="Phobius"/>
    </source>
</evidence>
<dbReference type="RefSeq" id="WP_060548498.1">
    <property type="nucleotide sequence ID" value="NZ_JYLI01000004.1"/>
</dbReference>
<evidence type="ECO:0000313" key="2">
    <source>
        <dbReference type="EMBL" id="SDO13586.1"/>
    </source>
</evidence>
<proteinExistence type="predicted"/>
<feature type="transmembrane region" description="Helical" evidence="1">
    <location>
        <begin position="56"/>
        <end position="74"/>
    </location>
</feature>
<evidence type="ECO:0000313" key="3">
    <source>
        <dbReference type="Proteomes" id="UP000181903"/>
    </source>
</evidence>
<gene>
    <name evidence="2" type="ORF">SAMN04490208_2689</name>
</gene>
<protein>
    <submittedName>
        <fullName evidence="2">Uncharacterized protein</fullName>
    </submittedName>
</protein>
<dbReference type="GeneID" id="66761799"/>
<organism evidence="2 3">
    <name type="scientific">Pseudomonas poae</name>
    <dbReference type="NCBI Taxonomy" id="200451"/>
    <lineage>
        <taxon>Bacteria</taxon>
        <taxon>Pseudomonadati</taxon>
        <taxon>Pseudomonadota</taxon>
        <taxon>Gammaproteobacteria</taxon>
        <taxon>Pseudomonadales</taxon>
        <taxon>Pseudomonadaceae</taxon>
        <taxon>Pseudomonas</taxon>
    </lineage>
</organism>
<keyword evidence="3" id="KW-1185">Reference proteome</keyword>
<keyword evidence="1" id="KW-1133">Transmembrane helix</keyword>
<dbReference type="Proteomes" id="UP000181903">
    <property type="component" value="Chromosome I"/>
</dbReference>
<dbReference type="EMBL" id="LT629706">
    <property type="protein sequence ID" value="SDO13586.1"/>
    <property type="molecule type" value="Genomic_DNA"/>
</dbReference>
<reference evidence="2 3" key="1">
    <citation type="submission" date="2016-10" db="EMBL/GenBank/DDBJ databases">
        <authorList>
            <person name="Varghese N."/>
            <person name="Submissions S."/>
        </authorList>
    </citation>
    <scope>NUCLEOTIDE SEQUENCE [LARGE SCALE GENOMIC DNA]</scope>
    <source>
        <strain evidence="2 3">BS2776</strain>
    </source>
</reference>
<sequence>MGAIFAAVFSLVFAVPLVVDSYFPHLPLEDNLKYSFFGGLALTWAVLPTIASGPHWLSFGLSLLFPLLGLLLLNSKRHREMRGKLVDVQRLRQAIIATRKAR</sequence>
<name>A0ABY0RIE0_9PSED</name>
<keyword evidence="1" id="KW-0472">Membrane</keyword>
<accession>A0ABY0RIE0</accession>